<evidence type="ECO:0000256" key="1">
    <source>
        <dbReference type="SAM" id="MobiDB-lite"/>
    </source>
</evidence>
<dbReference type="AlphaFoldDB" id="A0A328DMF7"/>
<feature type="region of interest" description="Disordered" evidence="1">
    <location>
        <begin position="20"/>
        <end position="60"/>
    </location>
</feature>
<proteinExistence type="predicted"/>
<feature type="transmembrane region" description="Helical" evidence="2">
    <location>
        <begin position="148"/>
        <end position="169"/>
    </location>
</feature>
<dbReference type="PANTHER" id="PTHR36043">
    <property type="entry name" value="2,3-BISPHOSPHOGLYCERATE-INDEPENDENT PHOSPHOGLYCERATE MUTASE"/>
    <property type="match status" value="1"/>
</dbReference>
<dbReference type="Proteomes" id="UP000249390">
    <property type="component" value="Unassembled WGS sequence"/>
</dbReference>
<sequence>MHSNYALLAKQEVSQSALLNSSRIKIKSDKRGSKPASSSPASSRPQWMKNKTAASPSDGSDRLLRVAKSSFKPKRSSLDDDDDKLSIDWDKAWSSFKKNGKKTFFSQFSPDRYVTWNPTRSNYPPSEEVDPIKRSEKLNLNLWTSPQFTIAVTILILVFLLVYTVVFPLK</sequence>
<feature type="compositionally biased region" description="Low complexity" evidence="1">
    <location>
        <begin position="34"/>
        <end position="43"/>
    </location>
</feature>
<keyword evidence="2" id="KW-0472">Membrane</keyword>
<evidence type="ECO:0000313" key="3">
    <source>
        <dbReference type="EMBL" id="RAL45213.1"/>
    </source>
</evidence>
<dbReference type="PANTHER" id="PTHR36043:SF1">
    <property type="entry name" value="2,3-BISPHOSPHOGLYCERATE-INDEPENDENT PHOSPHOGLYCERATE MUTASE"/>
    <property type="match status" value="1"/>
</dbReference>
<keyword evidence="2" id="KW-1133">Transmembrane helix</keyword>
<accession>A0A328DMF7</accession>
<protein>
    <submittedName>
        <fullName evidence="3">Uncharacterized protein</fullName>
    </submittedName>
</protein>
<evidence type="ECO:0000313" key="4">
    <source>
        <dbReference type="Proteomes" id="UP000249390"/>
    </source>
</evidence>
<name>A0A328DMF7_9ASTE</name>
<organism evidence="3 4">
    <name type="scientific">Cuscuta australis</name>
    <dbReference type="NCBI Taxonomy" id="267555"/>
    <lineage>
        <taxon>Eukaryota</taxon>
        <taxon>Viridiplantae</taxon>
        <taxon>Streptophyta</taxon>
        <taxon>Embryophyta</taxon>
        <taxon>Tracheophyta</taxon>
        <taxon>Spermatophyta</taxon>
        <taxon>Magnoliopsida</taxon>
        <taxon>eudicotyledons</taxon>
        <taxon>Gunneridae</taxon>
        <taxon>Pentapetalae</taxon>
        <taxon>asterids</taxon>
        <taxon>lamiids</taxon>
        <taxon>Solanales</taxon>
        <taxon>Convolvulaceae</taxon>
        <taxon>Cuscuteae</taxon>
        <taxon>Cuscuta</taxon>
        <taxon>Cuscuta subgen. Grammica</taxon>
        <taxon>Cuscuta sect. Cleistogrammica</taxon>
    </lineage>
</organism>
<dbReference type="EMBL" id="NQVE01000135">
    <property type="protein sequence ID" value="RAL45213.1"/>
    <property type="molecule type" value="Genomic_DNA"/>
</dbReference>
<keyword evidence="2" id="KW-0812">Transmembrane</keyword>
<keyword evidence="4" id="KW-1185">Reference proteome</keyword>
<evidence type="ECO:0000256" key="2">
    <source>
        <dbReference type="SAM" id="Phobius"/>
    </source>
</evidence>
<gene>
    <name evidence="3" type="ORF">DM860_014623</name>
</gene>
<reference evidence="3 4" key="1">
    <citation type="submission" date="2018-06" db="EMBL/GenBank/DDBJ databases">
        <title>The Genome of Cuscuta australis (Dodder) Provides Insight into the Evolution of Plant Parasitism.</title>
        <authorList>
            <person name="Liu H."/>
        </authorList>
    </citation>
    <scope>NUCLEOTIDE SEQUENCE [LARGE SCALE GENOMIC DNA]</scope>
    <source>
        <strain evidence="4">cv. Yunnan</strain>
        <tissue evidence="3">Vines</tissue>
    </source>
</reference>
<comment type="caution">
    <text evidence="3">The sequence shown here is derived from an EMBL/GenBank/DDBJ whole genome shotgun (WGS) entry which is preliminary data.</text>
</comment>